<evidence type="ECO:0000313" key="1">
    <source>
        <dbReference type="EMBL" id="KWW11271.1"/>
    </source>
</evidence>
<proteinExistence type="predicted"/>
<sequence>MEARHGRLEKRINQQGSVRFLNMHQKLLTSSPNIRPGLPSYQKVWTCGKIVLNWKVDLPVNQEESGVMDILRLFFT</sequence>
<reference evidence="1 2" key="1">
    <citation type="submission" date="2015-11" db="EMBL/GenBank/DDBJ databases">
        <title>Genome Sequence of Bacillus simplex strain VanAntwerpen2.</title>
        <authorList>
            <person name="Couger M.B."/>
        </authorList>
    </citation>
    <scope>NUCLEOTIDE SEQUENCE [LARGE SCALE GENOMIC DNA]</scope>
    <source>
        <strain evidence="1 2">VanAntwerpen02</strain>
    </source>
</reference>
<name>A0A109MSF3_9BACI</name>
<evidence type="ECO:0000313" key="2">
    <source>
        <dbReference type="Proteomes" id="UP000064189"/>
    </source>
</evidence>
<organism evidence="1 2">
    <name type="scientific">Peribacillus simplex</name>
    <dbReference type="NCBI Taxonomy" id="1478"/>
    <lineage>
        <taxon>Bacteria</taxon>
        <taxon>Bacillati</taxon>
        <taxon>Bacillota</taxon>
        <taxon>Bacilli</taxon>
        <taxon>Bacillales</taxon>
        <taxon>Bacillaceae</taxon>
        <taxon>Peribacillus</taxon>
    </lineage>
</organism>
<dbReference type="EMBL" id="LNNH01000055">
    <property type="protein sequence ID" value="KWW11271.1"/>
    <property type="molecule type" value="Genomic_DNA"/>
</dbReference>
<comment type="caution">
    <text evidence="1">The sequence shown here is derived from an EMBL/GenBank/DDBJ whole genome shotgun (WGS) entry which is preliminary data.</text>
</comment>
<dbReference type="AlphaFoldDB" id="A0A109MSF3"/>
<dbReference type="Proteomes" id="UP000064189">
    <property type="component" value="Unassembled WGS sequence"/>
</dbReference>
<gene>
    <name evidence="1" type="ORF">AS888_01690</name>
</gene>
<keyword evidence="2" id="KW-1185">Reference proteome</keyword>
<accession>A0A109MSF3</accession>
<protein>
    <submittedName>
        <fullName evidence="1">Uncharacterized protein</fullName>
    </submittedName>
</protein>